<feature type="transmembrane region" description="Helical" evidence="1">
    <location>
        <begin position="376"/>
        <end position="395"/>
    </location>
</feature>
<evidence type="ECO:0000313" key="3">
    <source>
        <dbReference type="Proteomes" id="UP000639606"/>
    </source>
</evidence>
<protein>
    <submittedName>
        <fullName evidence="2">Uncharacterized protein</fullName>
    </submittedName>
</protein>
<accession>A0A918APB5</accession>
<dbReference type="EMBL" id="BMRG01000010">
    <property type="protein sequence ID" value="GGP68662.1"/>
    <property type="molecule type" value="Genomic_DNA"/>
</dbReference>
<keyword evidence="3" id="KW-1185">Reference proteome</keyword>
<sequence length="727" mass="76080">MSTSEVFVLDLRDGADQPPPSPSGGVVVLDRADTLVEHAEVYLGLLSEEMVTAVVCVAVGEPARDDGPGGVALTAPSVLRNAAVLWVGDERGVDWAPGDAAPRPPERPGAALEDLVAALRVPELFDRVVELAEGRSVSPGVRLVSCAVDPAEEAAARAAAVRSLCADDQPVGEDFGAALVEAHVPSTRDGAVLAGRVHAVQLDVVRRLNHVTELARALGTPAALFGTRRPTEEIGKHVLWAGQAVENYRQVVVELLDRVDGHVQIGRPPVEDVLAMGVSPPVEAAGDQVAADLRRAVDAQLDAGAALPALAHELRLLSARTGPQGCTAALEAARLRGPLSLEMPEFPRWPLSLWTLPLVLSCCAVVAYLLGPGWAGWVGGALLAACWSGAGWLVLARRPRAEGEAGAVAAAPVALATFGAVAAVGVVGGALGALAQPSPFTSGWQVQAGVWSAALLSAAVVVLGWRSAVHQWRARLRLAAMHDAVVELTGLAEDAVAGQWRPLRRRRAIAAAADEVAAGLEEVATALRGAQEHFCAVPRGTTVDGHDRMMRPVPAELYAVVRGDVVEVCRCALEPAWPAATSALRTAPGVYEQRLNRLIDEYTGDIRRHGLFAAARADRDEAARDALMARVWAETPAAAQALRVGAGGEMTQLCRSGQLRYLSTSAEPGLLRFAPARLRRVVRDGGAHQGFAADLAVTWGAGGELIGALRLLPLRVESVRHDAGGGE</sequence>
<keyword evidence="1" id="KW-1133">Transmembrane helix</keyword>
<keyword evidence="1" id="KW-0472">Membrane</keyword>
<feature type="transmembrane region" description="Helical" evidence="1">
    <location>
        <begin position="446"/>
        <end position="465"/>
    </location>
</feature>
<dbReference type="AlphaFoldDB" id="A0A918APB5"/>
<organism evidence="2 3">
    <name type="scientific">Saccharothrix coeruleofusca</name>
    <dbReference type="NCBI Taxonomy" id="33919"/>
    <lineage>
        <taxon>Bacteria</taxon>
        <taxon>Bacillati</taxon>
        <taxon>Actinomycetota</taxon>
        <taxon>Actinomycetes</taxon>
        <taxon>Pseudonocardiales</taxon>
        <taxon>Pseudonocardiaceae</taxon>
        <taxon>Saccharothrix</taxon>
    </lineage>
</organism>
<comment type="caution">
    <text evidence="2">The sequence shown here is derived from an EMBL/GenBank/DDBJ whole genome shotgun (WGS) entry which is preliminary data.</text>
</comment>
<dbReference type="RefSeq" id="WP_189225455.1">
    <property type="nucleotide sequence ID" value="NZ_BMRG01000010.1"/>
</dbReference>
<reference evidence="2" key="2">
    <citation type="submission" date="2020-09" db="EMBL/GenBank/DDBJ databases">
        <authorList>
            <person name="Sun Q."/>
            <person name="Ohkuma M."/>
        </authorList>
    </citation>
    <scope>NUCLEOTIDE SEQUENCE</scope>
    <source>
        <strain evidence="2">JCM 3313</strain>
    </source>
</reference>
<evidence type="ECO:0000313" key="2">
    <source>
        <dbReference type="EMBL" id="GGP68662.1"/>
    </source>
</evidence>
<evidence type="ECO:0000256" key="1">
    <source>
        <dbReference type="SAM" id="Phobius"/>
    </source>
</evidence>
<name>A0A918APB5_9PSEU</name>
<reference evidence="2" key="1">
    <citation type="journal article" date="2014" name="Int. J. Syst. Evol. Microbiol.">
        <title>Complete genome sequence of Corynebacterium casei LMG S-19264T (=DSM 44701T), isolated from a smear-ripened cheese.</title>
        <authorList>
            <consortium name="US DOE Joint Genome Institute (JGI-PGF)"/>
            <person name="Walter F."/>
            <person name="Albersmeier A."/>
            <person name="Kalinowski J."/>
            <person name="Ruckert C."/>
        </authorList>
    </citation>
    <scope>NUCLEOTIDE SEQUENCE</scope>
    <source>
        <strain evidence="2">JCM 3313</strain>
    </source>
</reference>
<gene>
    <name evidence="2" type="ORF">GCM10010185_46950</name>
</gene>
<feature type="transmembrane region" description="Helical" evidence="1">
    <location>
        <begin position="407"/>
        <end position="434"/>
    </location>
</feature>
<dbReference type="Proteomes" id="UP000639606">
    <property type="component" value="Unassembled WGS sequence"/>
</dbReference>
<keyword evidence="1" id="KW-0812">Transmembrane</keyword>
<proteinExistence type="predicted"/>